<protein>
    <submittedName>
        <fullName evidence="1">Uncharacterized protein</fullName>
    </submittedName>
</protein>
<dbReference type="AlphaFoldDB" id="A0A9P4J6M3"/>
<comment type="caution">
    <text evidence="1">The sequence shown here is derived from an EMBL/GenBank/DDBJ whole genome shotgun (WGS) entry which is preliminary data.</text>
</comment>
<dbReference type="Proteomes" id="UP000799439">
    <property type="component" value="Unassembled WGS sequence"/>
</dbReference>
<proteinExistence type="predicted"/>
<evidence type="ECO:0000313" key="2">
    <source>
        <dbReference type="Proteomes" id="UP000799439"/>
    </source>
</evidence>
<keyword evidence="2" id="KW-1185">Reference proteome</keyword>
<accession>A0A9P4J6M3</accession>
<sequence>MLQFDGICCGTVPQFCHAVNDTASVMTTVTLHPAEYTISPTCVDHRQMATQPTTPLVLPPYAQDQQHDTLPRPPAALPMFFDRDIPHCPSSHGIRYISTLGEPPQRGVFRILFPPPSASHLSSAYDNDTVPAIISALVTFLVSVLGRAAGHSSVDSVQY</sequence>
<dbReference type="EMBL" id="ML996083">
    <property type="protein sequence ID" value="KAF2155030.1"/>
    <property type="molecule type" value="Genomic_DNA"/>
</dbReference>
<gene>
    <name evidence="1" type="ORF">K461DRAFT_106707</name>
</gene>
<reference evidence="1" key="1">
    <citation type="journal article" date="2020" name="Stud. Mycol.">
        <title>101 Dothideomycetes genomes: a test case for predicting lifestyles and emergence of pathogens.</title>
        <authorList>
            <person name="Haridas S."/>
            <person name="Albert R."/>
            <person name="Binder M."/>
            <person name="Bloem J."/>
            <person name="Labutti K."/>
            <person name="Salamov A."/>
            <person name="Andreopoulos B."/>
            <person name="Baker S."/>
            <person name="Barry K."/>
            <person name="Bills G."/>
            <person name="Bluhm B."/>
            <person name="Cannon C."/>
            <person name="Castanera R."/>
            <person name="Culley D."/>
            <person name="Daum C."/>
            <person name="Ezra D."/>
            <person name="Gonzalez J."/>
            <person name="Henrissat B."/>
            <person name="Kuo A."/>
            <person name="Liang C."/>
            <person name="Lipzen A."/>
            <person name="Lutzoni F."/>
            <person name="Magnuson J."/>
            <person name="Mondo S."/>
            <person name="Nolan M."/>
            <person name="Ohm R."/>
            <person name="Pangilinan J."/>
            <person name="Park H.-J."/>
            <person name="Ramirez L."/>
            <person name="Alfaro M."/>
            <person name="Sun H."/>
            <person name="Tritt A."/>
            <person name="Yoshinaga Y."/>
            <person name="Zwiers L.-H."/>
            <person name="Turgeon B."/>
            <person name="Goodwin S."/>
            <person name="Spatafora J."/>
            <person name="Crous P."/>
            <person name="Grigoriev I."/>
        </authorList>
    </citation>
    <scope>NUCLEOTIDE SEQUENCE</scope>
    <source>
        <strain evidence="1">CBS 260.36</strain>
    </source>
</reference>
<organism evidence="1 2">
    <name type="scientific">Myriangium duriaei CBS 260.36</name>
    <dbReference type="NCBI Taxonomy" id="1168546"/>
    <lineage>
        <taxon>Eukaryota</taxon>
        <taxon>Fungi</taxon>
        <taxon>Dikarya</taxon>
        <taxon>Ascomycota</taxon>
        <taxon>Pezizomycotina</taxon>
        <taxon>Dothideomycetes</taxon>
        <taxon>Dothideomycetidae</taxon>
        <taxon>Myriangiales</taxon>
        <taxon>Myriangiaceae</taxon>
        <taxon>Myriangium</taxon>
    </lineage>
</organism>
<name>A0A9P4J6M3_9PEZI</name>
<evidence type="ECO:0000313" key="1">
    <source>
        <dbReference type="EMBL" id="KAF2155030.1"/>
    </source>
</evidence>